<accession>A0A9D4IMW1</accession>
<comment type="caution">
    <text evidence="1">The sequence shown here is derived from an EMBL/GenBank/DDBJ whole genome shotgun (WGS) entry which is preliminary data.</text>
</comment>
<organism evidence="1 2">
    <name type="scientific">Dreissena polymorpha</name>
    <name type="common">Zebra mussel</name>
    <name type="synonym">Mytilus polymorpha</name>
    <dbReference type="NCBI Taxonomy" id="45954"/>
    <lineage>
        <taxon>Eukaryota</taxon>
        <taxon>Metazoa</taxon>
        <taxon>Spiralia</taxon>
        <taxon>Lophotrochozoa</taxon>
        <taxon>Mollusca</taxon>
        <taxon>Bivalvia</taxon>
        <taxon>Autobranchia</taxon>
        <taxon>Heteroconchia</taxon>
        <taxon>Euheterodonta</taxon>
        <taxon>Imparidentia</taxon>
        <taxon>Neoheterodontei</taxon>
        <taxon>Myida</taxon>
        <taxon>Dreissenoidea</taxon>
        <taxon>Dreissenidae</taxon>
        <taxon>Dreissena</taxon>
    </lineage>
</organism>
<sequence>MSNSGINMVTYHCVVRDSVPDVLQSYQQCYLHKCSERFHARCPAVVSTWSPTLVSSEITCQMSSIRISNASFHSVVRYSMPDIQQSYQHGQLP</sequence>
<dbReference type="Proteomes" id="UP000828390">
    <property type="component" value="Unassembled WGS sequence"/>
</dbReference>
<keyword evidence="2" id="KW-1185">Reference proteome</keyword>
<proteinExistence type="predicted"/>
<dbReference type="AlphaFoldDB" id="A0A9D4IMW1"/>
<name>A0A9D4IMW1_DREPO</name>
<evidence type="ECO:0000313" key="2">
    <source>
        <dbReference type="Proteomes" id="UP000828390"/>
    </source>
</evidence>
<evidence type="ECO:0000313" key="1">
    <source>
        <dbReference type="EMBL" id="KAH3781596.1"/>
    </source>
</evidence>
<protein>
    <submittedName>
        <fullName evidence="1">Uncharacterized protein</fullName>
    </submittedName>
</protein>
<gene>
    <name evidence="1" type="ORF">DPMN_159495</name>
</gene>
<reference evidence="1" key="2">
    <citation type="submission" date="2020-11" db="EMBL/GenBank/DDBJ databases">
        <authorList>
            <person name="McCartney M.A."/>
            <person name="Auch B."/>
            <person name="Kono T."/>
            <person name="Mallez S."/>
            <person name="Becker A."/>
            <person name="Gohl D.M."/>
            <person name="Silverstein K.A.T."/>
            <person name="Koren S."/>
            <person name="Bechman K.B."/>
            <person name="Herman A."/>
            <person name="Abrahante J.E."/>
            <person name="Garbe J."/>
        </authorList>
    </citation>
    <scope>NUCLEOTIDE SEQUENCE</scope>
    <source>
        <strain evidence="1">Duluth1</strain>
        <tissue evidence="1">Whole animal</tissue>
    </source>
</reference>
<reference evidence="1" key="1">
    <citation type="journal article" date="2019" name="bioRxiv">
        <title>The Genome of the Zebra Mussel, Dreissena polymorpha: A Resource for Invasive Species Research.</title>
        <authorList>
            <person name="McCartney M.A."/>
            <person name="Auch B."/>
            <person name="Kono T."/>
            <person name="Mallez S."/>
            <person name="Zhang Y."/>
            <person name="Obille A."/>
            <person name="Becker A."/>
            <person name="Abrahante J.E."/>
            <person name="Garbe J."/>
            <person name="Badalamenti J.P."/>
            <person name="Herman A."/>
            <person name="Mangelson H."/>
            <person name="Liachko I."/>
            <person name="Sullivan S."/>
            <person name="Sone E.D."/>
            <person name="Koren S."/>
            <person name="Silverstein K.A.T."/>
            <person name="Beckman K.B."/>
            <person name="Gohl D.M."/>
        </authorList>
    </citation>
    <scope>NUCLEOTIDE SEQUENCE</scope>
    <source>
        <strain evidence="1">Duluth1</strain>
        <tissue evidence="1">Whole animal</tissue>
    </source>
</reference>
<dbReference type="EMBL" id="JAIWYP010000008">
    <property type="protein sequence ID" value="KAH3781596.1"/>
    <property type="molecule type" value="Genomic_DNA"/>
</dbReference>